<organism evidence="3 4">
    <name type="scientific">Candidatus Gottesmanbacteria bacterium GW2011_GWA2_47_9</name>
    <dbReference type="NCBI Taxonomy" id="1618445"/>
    <lineage>
        <taxon>Bacteria</taxon>
        <taxon>Candidatus Gottesmaniibacteriota</taxon>
    </lineage>
</organism>
<keyword evidence="2" id="KW-0812">Transmembrane</keyword>
<keyword evidence="2" id="KW-1133">Transmembrane helix</keyword>
<sequence>MPKNRIIVALGALIAIFPVLGFPRLWESFFQVAIGLSIVLLSVWASIDKRLALKAKAQKRQIHKRRMEEIARPTEQSFGREAQREAEKQANQGEPL</sequence>
<gene>
    <name evidence="3" type="ORF">UY16_C0034G0004</name>
</gene>
<evidence type="ECO:0000313" key="4">
    <source>
        <dbReference type="Proteomes" id="UP000034739"/>
    </source>
</evidence>
<dbReference type="EMBL" id="LCOY01000034">
    <property type="protein sequence ID" value="KKU87213.1"/>
    <property type="molecule type" value="Genomic_DNA"/>
</dbReference>
<comment type="caution">
    <text evidence="3">The sequence shown here is derived from an EMBL/GenBank/DDBJ whole genome shotgun (WGS) entry which is preliminary data.</text>
</comment>
<feature type="transmembrane region" description="Helical" evidence="2">
    <location>
        <begin position="31"/>
        <end position="47"/>
    </location>
</feature>
<protein>
    <submittedName>
        <fullName evidence="3">Uncharacterized protein</fullName>
    </submittedName>
</protein>
<evidence type="ECO:0000256" key="2">
    <source>
        <dbReference type="SAM" id="Phobius"/>
    </source>
</evidence>
<dbReference type="Proteomes" id="UP000034739">
    <property type="component" value="Unassembled WGS sequence"/>
</dbReference>
<keyword evidence="2" id="KW-0472">Membrane</keyword>
<accession>A0A0G1WA50</accession>
<dbReference type="AlphaFoldDB" id="A0A0G1WA50"/>
<evidence type="ECO:0000313" key="3">
    <source>
        <dbReference type="EMBL" id="KKU87213.1"/>
    </source>
</evidence>
<name>A0A0G1WA50_9BACT</name>
<proteinExistence type="predicted"/>
<reference evidence="3 4" key="1">
    <citation type="journal article" date="2015" name="Nature">
        <title>rRNA introns, odd ribosomes, and small enigmatic genomes across a large radiation of phyla.</title>
        <authorList>
            <person name="Brown C.T."/>
            <person name="Hug L.A."/>
            <person name="Thomas B.C."/>
            <person name="Sharon I."/>
            <person name="Castelle C.J."/>
            <person name="Singh A."/>
            <person name="Wilkins M.J."/>
            <person name="Williams K.H."/>
            <person name="Banfield J.F."/>
        </authorList>
    </citation>
    <scope>NUCLEOTIDE SEQUENCE [LARGE SCALE GENOMIC DNA]</scope>
</reference>
<feature type="region of interest" description="Disordered" evidence="1">
    <location>
        <begin position="64"/>
        <end position="96"/>
    </location>
</feature>
<evidence type="ECO:0000256" key="1">
    <source>
        <dbReference type="SAM" id="MobiDB-lite"/>
    </source>
</evidence>